<evidence type="ECO:0000313" key="3">
    <source>
        <dbReference type="Proteomes" id="UP000748531"/>
    </source>
</evidence>
<evidence type="ECO:0000259" key="1">
    <source>
        <dbReference type="Pfam" id="PF25772"/>
    </source>
</evidence>
<dbReference type="PANTHER" id="PTHR48287:SF1">
    <property type="entry name" value="ARM REPEAT SUPERFAMILY PROTEIN"/>
    <property type="match status" value="1"/>
</dbReference>
<feature type="domain" description="RRP12 N-terminal HEAT" evidence="1">
    <location>
        <begin position="119"/>
        <end position="211"/>
    </location>
</feature>
<name>A0A8J4WU96_9TREM</name>
<dbReference type="InterPro" id="IPR057860">
    <property type="entry name" value="HEAT_RRP12_N"/>
</dbReference>
<dbReference type="Pfam" id="PF25772">
    <property type="entry name" value="HEAT_RRP12_N"/>
    <property type="match status" value="1"/>
</dbReference>
<reference evidence="2" key="1">
    <citation type="submission" date="2019-05" db="EMBL/GenBank/DDBJ databases">
        <title>Annotation for the trematode Paragonimus heterotremus.</title>
        <authorList>
            <person name="Choi Y.-J."/>
        </authorList>
    </citation>
    <scope>NUCLEOTIDE SEQUENCE</scope>
    <source>
        <strain evidence="2">LC</strain>
    </source>
</reference>
<gene>
    <name evidence="2" type="ORF">PHET_09680</name>
</gene>
<dbReference type="PANTHER" id="PTHR48287">
    <property type="entry name" value="ARM REPEAT SUPERFAMILY PROTEIN"/>
    <property type="match status" value="1"/>
</dbReference>
<proteinExistence type="predicted"/>
<organism evidence="2 3">
    <name type="scientific">Paragonimus heterotremus</name>
    <dbReference type="NCBI Taxonomy" id="100268"/>
    <lineage>
        <taxon>Eukaryota</taxon>
        <taxon>Metazoa</taxon>
        <taxon>Spiralia</taxon>
        <taxon>Lophotrochozoa</taxon>
        <taxon>Platyhelminthes</taxon>
        <taxon>Trematoda</taxon>
        <taxon>Digenea</taxon>
        <taxon>Plagiorchiida</taxon>
        <taxon>Troglotremata</taxon>
        <taxon>Troglotrematidae</taxon>
        <taxon>Paragonimus</taxon>
    </lineage>
</organism>
<comment type="caution">
    <text evidence="2">The sequence shown here is derived from an EMBL/GenBank/DDBJ whole genome shotgun (WGS) entry which is preliminary data.</text>
</comment>
<evidence type="ECO:0000313" key="2">
    <source>
        <dbReference type="EMBL" id="KAF5397267.1"/>
    </source>
</evidence>
<protein>
    <recommendedName>
        <fullName evidence="1">RRP12 N-terminal HEAT domain-containing protein</fullName>
    </recommendedName>
</protein>
<dbReference type="EMBL" id="LUCH01006522">
    <property type="protein sequence ID" value="KAF5397267.1"/>
    <property type="molecule type" value="Genomic_DNA"/>
</dbReference>
<sequence>MDGCDRSSLSFVSWASNITKCSNPAFEKVISRVWSNPELQKDVLAVLTGVTKSIHDKGGTESAAEYYATLVSIHYSTSNLMKLTALNTPSCTKPAEAYLLKLIMCQAYVHLCYIYIRFSVPDSLLRATFAEAAKILVHLLTSCSATDATHTSLLKPLLICLGRLLRAQVRESWSLESVRHIYRYILRFIDYEKPTVRKSSHIAVCNILHIASSGGTDENVFHPACHQTVQHICVSIRQEMRYV</sequence>
<dbReference type="InterPro" id="IPR052087">
    <property type="entry name" value="RRP12"/>
</dbReference>
<dbReference type="Proteomes" id="UP000748531">
    <property type="component" value="Unassembled WGS sequence"/>
</dbReference>
<accession>A0A8J4WU96</accession>
<keyword evidence="3" id="KW-1185">Reference proteome</keyword>
<dbReference type="OrthoDB" id="2192888at2759"/>
<dbReference type="AlphaFoldDB" id="A0A8J4WU96"/>